<dbReference type="STRING" id="485913.Krac_4624"/>
<gene>
    <name evidence="3" type="ORF">Krac_4624</name>
</gene>
<evidence type="ECO:0000256" key="1">
    <source>
        <dbReference type="SAM" id="SignalP"/>
    </source>
</evidence>
<feature type="chain" id="PRO_5003088379" evidence="1">
    <location>
        <begin position="21"/>
        <end position="550"/>
    </location>
</feature>
<keyword evidence="4" id="KW-1185">Reference proteome</keyword>
<dbReference type="Proteomes" id="UP000004508">
    <property type="component" value="Unassembled WGS sequence"/>
</dbReference>
<sequence length="550" mass="60288">MPKKLLTLFLSMLLTSMLLTGCGGTENTTKQDLQYTDDAKVLNIIAGSEQQTILEQIVVPWCKSKGFTCNFVLKGSVDQSYLLKQGGGAYDVFWFASSVFEQIGDEKNVLKSVQPMFITPLVYAGWKSEMQKLGFVGRDDISVAEILSAVESHKTSAWLTNPSQSNSGATVFFGFMNYFAGNKAGVPLSKQQLNSQPVQEGITKFIRAMDQTPPSTGTLMNNCIANKEKCRTLFTYEALAIEHNKELVAKGQEPLYVVYPKESLAIADAPMGFLPHAGNANSAKEQNFHQLQQYLLSTDVQQKLLQLGRRPAGGGGLSLTGVDKTTFNPDWGIKATLRQQAITYPAPDVINAALDNYQTVYRRPVHTIYCLDGSGSMGSNGGWDQLKESSELLFDQTKARQYLLQTHPQDLTSVMVFNSDIAAGPDGSWTVEGNDPQKMRGLYDNIQAREPDGGTNMYACLQRSVELFKQQPNENRKRLIIVMTDGQSEKGNGVDQIIQSVASLGVPVISVAFGSDADVTQLNEISTATHGSVTKKDNMVDAMREATGYK</sequence>
<protein>
    <submittedName>
        <fullName evidence="3">von Willebrand factor type A</fullName>
    </submittedName>
</protein>
<dbReference type="PROSITE" id="PS50234">
    <property type="entry name" value="VWFA"/>
    <property type="match status" value="1"/>
</dbReference>
<dbReference type="Pfam" id="PF00092">
    <property type="entry name" value="VWA"/>
    <property type="match status" value="1"/>
</dbReference>
<dbReference type="EMBL" id="ADVG01000003">
    <property type="protein sequence ID" value="EFH83632.1"/>
    <property type="molecule type" value="Genomic_DNA"/>
</dbReference>
<dbReference type="SUPFAM" id="SSF53300">
    <property type="entry name" value="vWA-like"/>
    <property type="match status" value="1"/>
</dbReference>
<dbReference type="InParanoid" id="D6TT81"/>
<dbReference type="InterPro" id="IPR036465">
    <property type="entry name" value="vWFA_dom_sf"/>
</dbReference>
<organism evidence="3 4">
    <name type="scientific">Ktedonobacter racemifer DSM 44963</name>
    <dbReference type="NCBI Taxonomy" id="485913"/>
    <lineage>
        <taxon>Bacteria</taxon>
        <taxon>Bacillati</taxon>
        <taxon>Chloroflexota</taxon>
        <taxon>Ktedonobacteria</taxon>
        <taxon>Ktedonobacterales</taxon>
        <taxon>Ktedonobacteraceae</taxon>
        <taxon>Ktedonobacter</taxon>
    </lineage>
</organism>
<dbReference type="SUPFAM" id="SSF53850">
    <property type="entry name" value="Periplasmic binding protein-like II"/>
    <property type="match status" value="1"/>
</dbReference>
<dbReference type="eggNOG" id="COG1840">
    <property type="taxonomic scope" value="Bacteria"/>
</dbReference>
<dbReference type="PROSITE" id="PS51257">
    <property type="entry name" value="PROKAR_LIPOPROTEIN"/>
    <property type="match status" value="1"/>
</dbReference>
<dbReference type="RefSeq" id="WP_007914477.1">
    <property type="nucleotide sequence ID" value="NZ_ADVG01000003.1"/>
</dbReference>
<dbReference type="AlphaFoldDB" id="D6TT81"/>
<proteinExistence type="predicted"/>
<feature type="signal peptide" evidence="1">
    <location>
        <begin position="1"/>
        <end position="20"/>
    </location>
</feature>
<dbReference type="eggNOG" id="COG2304">
    <property type="taxonomic scope" value="Bacteria"/>
</dbReference>
<reference evidence="3 4" key="1">
    <citation type="journal article" date="2011" name="Stand. Genomic Sci.">
        <title>Non-contiguous finished genome sequence and contextual data of the filamentous soil bacterium Ktedonobacter racemifer type strain (SOSP1-21).</title>
        <authorList>
            <person name="Chang Y.J."/>
            <person name="Land M."/>
            <person name="Hauser L."/>
            <person name="Chertkov O."/>
            <person name="Del Rio T.G."/>
            <person name="Nolan M."/>
            <person name="Copeland A."/>
            <person name="Tice H."/>
            <person name="Cheng J.F."/>
            <person name="Lucas S."/>
            <person name="Han C."/>
            <person name="Goodwin L."/>
            <person name="Pitluck S."/>
            <person name="Ivanova N."/>
            <person name="Ovchinikova G."/>
            <person name="Pati A."/>
            <person name="Chen A."/>
            <person name="Palaniappan K."/>
            <person name="Mavromatis K."/>
            <person name="Liolios K."/>
            <person name="Brettin T."/>
            <person name="Fiebig A."/>
            <person name="Rohde M."/>
            <person name="Abt B."/>
            <person name="Goker M."/>
            <person name="Detter J.C."/>
            <person name="Woyke T."/>
            <person name="Bristow J."/>
            <person name="Eisen J.A."/>
            <person name="Markowitz V."/>
            <person name="Hugenholtz P."/>
            <person name="Kyrpides N.C."/>
            <person name="Klenk H.P."/>
            <person name="Lapidus A."/>
        </authorList>
    </citation>
    <scope>NUCLEOTIDE SEQUENCE [LARGE SCALE GENOMIC DNA]</scope>
    <source>
        <strain evidence="4">DSM 44963</strain>
    </source>
</reference>
<dbReference type="CDD" id="cd00198">
    <property type="entry name" value="vWFA"/>
    <property type="match status" value="1"/>
</dbReference>
<dbReference type="Gene3D" id="3.40.50.410">
    <property type="entry name" value="von Willebrand factor, type A domain"/>
    <property type="match status" value="1"/>
</dbReference>
<accession>D6TT81</accession>
<dbReference type="SMART" id="SM00327">
    <property type="entry name" value="VWA"/>
    <property type="match status" value="1"/>
</dbReference>
<feature type="domain" description="VWFA" evidence="2">
    <location>
        <begin position="366"/>
        <end position="550"/>
    </location>
</feature>
<keyword evidence="1" id="KW-0732">Signal</keyword>
<evidence type="ECO:0000259" key="2">
    <source>
        <dbReference type="PROSITE" id="PS50234"/>
    </source>
</evidence>
<name>D6TT81_KTERA</name>
<evidence type="ECO:0000313" key="4">
    <source>
        <dbReference type="Proteomes" id="UP000004508"/>
    </source>
</evidence>
<evidence type="ECO:0000313" key="3">
    <source>
        <dbReference type="EMBL" id="EFH83632.1"/>
    </source>
</evidence>
<dbReference type="InterPro" id="IPR002035">
    <property type="entry name" value="VWF_A"/>
</dbReference>
<comment type="caution">
    <text evidence="3">The sequence shown here is derived from an EMBL/GenBank/DDBJ whole genome shotgun (WGS) entry which is preliminary data.</text>
</comment>